<feature type="region of interest" description="Disordered" evidence="1">
    <location>
        <begin position="49"/>
        <end position="81"/>
    </location>
</feature>
<evidence type="ECO:0000313" key="3">
    <source>
        <dbReference type="Proteomes" id="UP000189705"/>
    </source>
</evidence>
<dbReference type="Proteomes" id="UP000189705">
    <property type="component" value="Unplaced"/>
</dbReference>
<keyword evidence="2" id="KW-1133">Transmembrane helix</keyword>
<dbReference type="AlphaFoldDB" id="A0A1U7STK8"/>
<organism evidence="3 4">
    <name type="scientific">Alligator sinensis</name>
    <name type="common">Chinese alligator</name>
    <dbReference type="NCBI Taxonomy" id="38654"/>
    <lineage>
        <taxon>Eukaryota</taxon>
        <taxon>Metazoa</taxon>
        <taxon>Chordata</taxon>
        <taxon>Craniata</taxon>
        <taxon>Vertebrata</taxon>
        <taxon>Euteleostomi</taxon>
        <taxon>Archelosauria</taxon>
        <taxon>Archosauria</taxon>
        <taxon>Crocodylia</taxon>
        <taxon>Alligatoridae</taxon>
        <taxon>Alligatorinae</taxon>
        <taxon>Alligator</taxon>
    </lineage>
</organism>
<evidence type="ECO:0000256" key="1">
    <source>
        <dbReference type="SAM" id="MobiDB-lite"/>
    </source>
</evidence>
<keyword evidence="3" id="KW-1185">Reference proteome</keyword>
<dbReference type="RefSeq" id="XP_006036365.2">
    <property type="nucleotide sequence ID" value="XM_006036303.2"/>
</dbReference>
<reference evidence="4" key="1">
    <citation type="submission" date="2025-08" db="UniProtKB">
        <authorList>
            <consortium name="RefSeq"/>
        </authorList>
    </citation>
    <scope>IDENTIFICATION</scope>
</reference>
<evidence type="ECO:0000313" key="4">
    <source>
        <dbReference type="RefSeq" id="XP_006036365.2"/>
    </source>
</evidence>
<sequence length="290" mass="32385">MAAMQERGEILNNRFKASQQGAGSRVLYTLIIFILHWLLNLLEWLGGGDKDTSSRTDARTSSRTDAREKQVKPQPDQHAAVSGGKYGIHLWSEHGGSHPISNCHDNTGPKQMPAESASLTNIQLGCSPMYKMMFRAGKQLPKLSGLSHQLPRKQALQNHHQVKPAQTDVLREKVASVLSPVKPFSAPYQVPVDPFSVGPSLRRKTQLPIPQNDRLFSSFVDDFEKLPRKQALQNHHQVKPAQTDVLREKVASVSSPVKPFSAPYQQFPPPSPRWLYVKPSSLHPIYVSLL</sequence>
<name>A0A1U7STK8_ALLSI</name>
<proteinExistence type="predicted"/>
<gene>
    <name evidence="4" type="primary">LOC102381266</name>
</gene>
<dbReference type="KEGG" id="asn:102381266"/>
<feature type="compositionally biased region" description="Basic and acidic residues" evidence="1">
    <location>
        <begin position="49"/>
        <end position="71"/>
    </location>
</feature>
<dbReference type="InParanoid" id="A0A1U7STK8"/>
<feature type="transmembrane region" description="Helical" evidence="2">
    <location>
        <begin position="26"/>
        <end position="45"/>
    </location>
</feature>
<protein>
    <submittedName>
        <fullName evidence="4">LOW QUALITY PROTEIN: uncharacterized protein LOC102381266</fullName>
    </submittedName>
</protein>
<keyword evidence="2" id="KW-0812">Transmembrane</keyword>
<evidence type="ECO:0000256" key="2">
    <source>
        <dbReference type="SAM" id="Phobius"/>
    </source>
</evidence>
<accession>A0A1U7STK8</accession>
<dbReference type="GeneID" id="102381266"/>
<keyword evidence="2" id="KW-0472">Membrane</keyword>